<evidence type="ECO:0000313" key="2">
    <source>
        <dbReference type="EMBL" id="WVZ68362.1"/>
    </source>
</evidence>
<accession>A0AAQ3T9H8</accession>
<dbReference type="PANTHER" id="PTHR33116:SF83">
    <property type="entry name" value="REVERSE TRANSCRIPTASE ZINC-BINDING DOMAIN-CONTAINING PROTEIN"/>
    <property type="match status" value="1"/>
</dbReference>
<dbReference type="AlphaFoldDB" id="A0AAQ3T9H8"/>
<name>A0AAQ3T9H8_PASNO</name>
<dbReference type="InterPro" id="IPR026960">
    <property type="entry name" value="RVT-Znf"/>
</dbReference>
<reference evidence="2 3" key="1">
    <citation type="submission" date="2024-02" db="EMBL/GenBank/DDBJ databases">
        <title>High-quality chromosome-scale genome assembly of Pensacola bahiagrass (Paspalum notatum Flugge var. saurae).</title>
        <authorList>
            <person name="Vega J.M."/>
            <person name="Podio M."/>
            <person name="Orjuela J."/>
            <person name="Siena L.A."/>
            <person name="Pessino S.C."/>
            <person name="Combes M.C."/>
            <person name="Mariac C."/>
            <person name="Albertini E."/>
            <person name="Pupilli F."/>
            <person name="Ortiz J.P.A."/>
            <person name="Leblanc O."/>
        </authorList>
    </citation>
    <scope>NUCLEOTIDE SEQUENCE [LARGE SCALE GENOMIC DNA]</scope>
    <source>
        <strain evidence="2">R1</strain>
        <tissue evidence="2">Leaf</tissue>
    </source>
</reference>
<sequence length="387" mass="43475">MDPDVREARAIRALLELFGDATGLSINLGKCSLSPISGKEPDLANIINILGCQVVELPINYLGLPLHHGAIPRKYVQSLVDKVAARLPTWRGSLMARSGRLVWIKSMMTAVPIYTMMANGLPTWARDDIEACCRRFFWAGADASSRSMCAVAWPVVARPLEFGGLGVLDLRLMCLALQVRWLWLRRCPEDGDRTWAGLPLKVAPEVHCLFQASVTFVVGDGRRTLFWTDSWINGKSVEDVAPALLGMVSKRIRPSPRRCPMGVGSGSLGGGAHGSSDQLWDLIRDVSLSQSQDRLLWRWSPNGQFNAYRLLHEGSIHRPEIAIVWKTWAPLRVKLFLWLAWQRRIWTADQRRRHGLEARAACYLCNSADETCDHLLIECSFTHQVWD</sequence>
<dbReference type="Proteomes" id="UP001341281">
    <property type="component" value="Chromosome 04"/>
</dbReference>
<dbReference type="EMBL" id="CP144748">
    <property type="protein sequence ID" value="WVZ68362.1"/>
    <property type="molecule type" value="Genomic_DNA"/>
</dbReference>
<dbReference type="Pfam" id="PF13966">
    <property type="entry name" value="zf-RVT"/>
    <property type="match status" value="1"/>
</dbReference>
<evidence type="ECO:0000313" key="3">
    <source>
        <dbReference type="Proteomes" id="UP001341281"/>
    </source>
</evidence>
<protein>
    <recommendedName>
        <fullName evidence="1">Reverse transcriptase zinc-binding domain-containing protein</fullName>
    </recommendedName>
</protein>
<proteinExistence type="predicted"/>
<dbReference type="PANTHER" id="PTHR33116">
    <property type="entry name" value="REVERSE TRANSCRIPTASE ZINC-BINDING DOMAIN-CONTAINING PROTEIN-RELATED-RELATED"/>
    <property type="match status" value="1"/>
</dbReference>
<gene>
    <name evidence="2" type="ORF">U9M48_017311</name>
</gene>
<feature type="domain" description="Reverse transcriptase zinc-binding" evidence="1">
    <location>
        <begin position="306"/>
        <end position="386"/>
    </location>
</feature>
<evidence type="ECO:0000259" key="1">
    <source>
        <dbReference type="Pfam" id="PF13966"/>
    </source>
</evidence>
<organism evidence="2 3">
    <name type="scientific">Paspalum notatum var. saurae</name>
    <dbReference type="NCBI Taxonomy" id="547442"/>
    <lineage>
        <taxon>Eukaryota</taxon>
        <taxon>Viridiplantae</taxon>
        <taxon>Streptophyta</taxon>
        <taxon>Embryophyta</taxon>
        <taxon>Tracheophyta</taxon>
        <taxon>Spermatophyta</taxon>
        <taxon>Magnoliopsida</taxon>
        <taxon>Liliopsida</taxon>
        <taxon>Poales</taxon>
        <taxon>Poaceae</taxon>
        <taxon>PACMAD clade</taxon>
        <taxon>Panicoideae</taxon>
        <taxon>Andropogonodae</taxon>
        <taxon>Paspaleae</taxon>
        <taxon>Paspalinae</taxon>
        <taxon>Paspalum</taxon>
    </lineage>
</organism>
<keyword evidence="3" id="KW-1185">Reference proteome</keyword>